<name>A0AAE3KYP6_9FIRM</name>
<dbReference type="PANTHER" id="PTHR42692:SF2">
    <property type="entry name" value="IG HYPOTHETICAL 16995"/>
    <property type="match status" value="1"/>
</dbReference>
<reference evidence="2" key="1">
    <citation type="submission" date="2022-07" db="EMBL/GenBank/DDBJ databases">
        <title>Enhanced cultured diversity of the mouse gut microbiota enables custom-made synthetic communities.</title>
        <authorList>
            <person name="Afrizal A."/>
        </authorList>
    </citation>
    <scope>NUCLEOTIDE SEQUENCE</scope>
    <source>
        <strain evidence="2">DSM 28593</strain>
    </source>
</reference>
<dbReference type="EMBL" id="JANKAS010000002">
    <property type="protein sequence ID" value="MCR1897915.1"/>
    <property type="molecule type" value="Genomic_DNA"/>
</dbReference>
<dbReference type="InterPro" id="IPR004518">
    <property type="entry name" value="MazG-like_dom"/>
</dbReference>
<dbReference type="AlphaFoldDB" id="A0AAE3KYP6"/>
<keyword evidence="3" id="KW-1185">Reference proteome</keyword>
<sequence length="105" mass="11820">MNLSQIQGMVKEFTRSKNMDSGISMRIIDLASEVGELSKEVLKGTDYGSKNFKKTEEWQSEIGDVLFSLICIANQTDTNLEDSLNYVLDKYEKRFANKGDLGSGR</sequence>
<dbReference type="SUPFAM" id="SSF101386">
    <property type="entry name" value="all-alpha NTP pyrophosphatases"/>
    <property type="match status" value="1"/>
</dbReference>
<dbReference type="InterPro" id="IPR047046">
    <property type="entry name" value="YpjD/YvdC"/>
</dbReference>
<evidence type="ECO:0000313" key="2">
    <source>
        <dbReference type="EMBL" id="MCR1897915.1"/>
    </source>
</evidence>
<proteinExistence type="predicted"/>
<organism evidence="2 3">
    <name type="scientific">Irregularibacter muris</name>
    <dbReference type="NCBI Taxonomy" id="1796619"/>
    <lineage>
        <taxon>Bacteria</taxon>
        <taxon>Bacillati</taxon>
        <taxon>Bacillota</taxon>
        <taxon>Clostridia</taxon>
        <taxon>Eubacteriales</taxon>
        <taxon>Eubacteriaceae</taxon>
        <taxon>Irregularibacter</taxon>
    </lineage>
</organism>
<dbReference type="RefSeq" id="WP_257529380.1">
    <property type="nucleotide sequence ID" value="NZ_JANKAS010000002.1"/>
</dbReference>
<dbReference type="Gene3D" id="1.10.287.1080">
    <property type="entry name" value="MazG-like"/>
    <property type="match status" value="1"/>
</dbReference>
<protein>
    <recommendedName>
        <fullName evidence="1">NTP pyrophosphohydrolase MazG-like domain-containing protein</fullName>
    </recommendedName>
</protein>
<feature type="domain" description="NTP pyrophosphohydrolase MazG-like" evidence="1">
    <location>
        <begin position="30"/>
        <end position="94"/>
    </location>
</feature>
<evidence type="ECO:0000313" key="3">
    <source>
        <dbReference type="Proteomes" id="UP001205748"/>
    </source>
</evidence>
<accession>A0AAE3KYP6</accession>
<evidence type="ECO:0000259" key="1">
    <source>
        <dbReference type="Pfam" id="PF03819"/>
    </source>
</evidence>
<dbReference type="Pfam" id="PF03819">
    <property type="entry name" value="MazG"/>
    <property type="match status" value="1"/>
</dbReference>
<dbReference type="InterPro" id="IPR011411">
    <property type="entry name" value="MazG-related_YvdC"/>
</dbReference>
<dbReference type="PANTHER" id="PTHR42692">
    <property type="entry name" value="NUCLEOTIDE PYROPHOSPHOHYDROLASE"/>
    <property type="match status" value="1"/>
</dbReference>
<gene>
    <name evidence="2" type="ORF">NSA47_02795</name>
</gene>
<comment type="caution">
    <text evidence="2">The sequence shown here is derived from an EMBL/GenBank/DDBJ whole genome shotgun (WGS) entry which is preliminary data.</text>
</comment>
<dbReference type="Proteomes" id="UP001205748">
    <property type="component" value="Unassembled WGS sequence"/>
</dbReference>
<dbReference type="PIRSF" id="PIRSF036521">
    <property type="entry name" value="UCP036521_pph"/>
    <property type="match status" value="1"/>
</dbReference>